<evidence type="ECO:0000313" key="2">
    <source>
        <dbReference type="Proteomes" id="UP000007478"/>
    </source>
</evidence>
<dbReference type="KEGG" id="tba:TERMP_00375"/>
<dbReference type="PATRIC" id="fig|391623.17.peg.375"/>
<reference evidence="1 2" key="1">
    <citation type="journal article" date="2011" name="J. Bacteriol.">
        <title>Complete genome sequence of the hyperthermophilic, piezophilic, heterotrophic, and carboxydotrophic archaeon Thermococcus barophilus MP.</title>
        <authorList>
            <person name="Vannier P."/>
            <person name="Marteinsson V.T."/>
            <person name="Fridjonsson O.H."/>
            <person name="Oger P."/>
            <person name="Jebbar M."/>
        </authorList>
    </citation>
    <scope>NUCLEOTIDE SEQUENCE [LARGE SCALE GENOMIC DNA]</scope>
    <source>
        <strain evidence="2">DSM 11836 / MP</strain>
    </source>
</reference>
<dbReference type="AlphaFoldDB" id="F0LJ06"/>
<keyword evidence="2" id="KW-1185">Reference proteome</keyword>
<proteinExistence type="predicted"/>
<organism evidence="1 2">
    <name type="scientific">Thermococcus barophilus (strain DSM 11836 / MP)</name>
    <dbReference type="NCBI Taxonomy" id="391623"/>
    <lineage>
        <taxon>Archaea</taxon>
        <taxon>Methanobacteriati</taxon>
        <taxon>Methanobacteriota</taxon>
        <taxon>Thermococci</taxon>
        <taxon>Thermococcales</taxon>
        <taxon>Thermococcaceae</taxon>
        <taxon>Thermococcus</taxon>
    </lineage>
</organism>
<dbReference type="HOGENOM" id="CLU_3302925_0_0_2"/>
<dbReference type="EMBL" id="CP002372">
    <property type="protein sequence ID" value="ADT83352.1"/>
    <property type="molecule type" value="Genomic_DNA"/>
</dbReference>
<sequence length="39" mass="4175">MSLSFPLFSETLKTSFANNQGVKTILGDGGNAKESKRIS</sequence>
<dbReference type="Proteomes" id="UP000007478">
    <property type="component" value="Chromosome"/>
</dbReference>
<accession>F0LJ06</accession>
<evidence type="ECO:0000313" key="1">
    <source>
        <dbReference type="EMBL" id="ADT83352.1"/>
    </source>
</evidence>
<protein>
    <submittedName>
        <fullName evidence="1">Uncharacterized protein</fullName>
    </submittedName>
</protein>
<gene>
    <name evidence="1" type="ordered locus">TERMP_00375</name>
</gene>
<name>F0LJ06_THEBM</name>